<name>A0AA86P6W9_9EUKA</name>
<keyword evidence="2" id="KW-0812">Transmembrane</keyword>
<evidence type="ECO:0000256" key="1">
    <source>
        <dbReference type="SAM" id="MobiDB-lite"/>
    </source>
</evidence>
<keyword evidence="5" id="KW-1185">Reference proteome</keyword>
<organism evidence="3">
    <name type="scientific">Hexamita inflata</name>
    <dbReference type="NCBI Taxonomy" id="28002"/>
    <lineage>
        <taxon>Eukaryota</taxon>
        <taxon>Metamonada</taxon>
        <taxon>Diplomonadida</taxon>
        <taxon>Hexamitidae</taxon>
        <taxon>Hexamitinae</taxon>
        <taxon>Hexamita</taxon>
    </lineage>
</organism>
<dbReference type="EMBL" id="CATOUU010000530">
    <property type="protein sequence ID" value="CAI9932911.1"/>
    <property type="molecule type" value="Genomic_DNA"/>
</dbReference>
<dbReference type="Proteomes" id="UP001642409">
    <property type="component" value="Unassembled WGS sequence"/>
</dbReference>
<evidence type="ECO:0000313" key="4">
    <source>
        <dbReference type="EMBL" id="CAL6101138.1"/>
    </source>
</evidence>
<dbReference type="EMBL" id="CAXDID020000539">
    <property type="protein sequence ID" value="CAL6101138.1"/>
    <property type="molecule type" value="Genomic_DNA"/>
</dbReference>
<keyword evidence="2" id="KW-1133">Transmembrane helix</keyword>
<evidence type="ECO:0000313" key="5">
    <source>
        <dbReference type="Proteomes" id="UP001642409"/>
    </source>
</evidence>
<gene>
    <name evidence="3" type="ORF">HINF_LOCUS20556</name>
    <name evidence="4" type="ORF">HINF_LOCUS70952</name>
</gene>
<feature type="transmembrane region" description="Helical" evidence="2">
    <location>
        <begin position="83"/>
        <end position="101"/>
    </location>
</feature>
<comment type="caution">
    <text evidence="3">The sequence shown here is derived from an EMBL/GenBank/DDBJ whole genome shotgun (WGS) entry which is preliminary data.</text>
</comment>
<protein>
    <submittedName>
        <fullName evidence="4">Hypothetical_protein</fullName>
    </submittedName>
</protein>
<evidence type="ECO:0000313" key="3">
    <source>
        <dbReference type="EMBL" id="CAI9932911.1"/>
    </source>
</evidence>
<reference evidence="4 5" key="2">
    <citation type="submission" date="2024-07" db="EMBL/GenBank/DDBJ databases">
        <authorList>
            <person name="Akdeniz Z."/>
        </authorList>
    </citation>
    <scope>NUCLEOTIDE SEQUENCE [LARGE SCALE GENOMIC DNA]</scope>
</reference>
<sequence length="171" mass="20385">MPTQQRPNSEIRDLQKQINQEGTQVPNQVDETMHQRQPPPSNANTTEQPLVQTKGNNEQKGTEKREPVSQKQVSESGAFMPTIYIYIFELVIFCLTYIYIVRIEYFMTFESFVNFEYSDLIEVQQLNKQQQDERQNSLMYTELYNVCNFFCKQHQKTQYYILIIIVNKNKY</sequence>
<reference evidence="3" key="1">
    <citation type="submission" date="2023-06" db="EMBL/GenBank/DDBJ databases">
        <authorList>
            <person name="Kurt Z."/>
        </authorList>
    </citation>
    <scope>NUCLEOTIDE SEQUENCE</scope>
</reference>
<accession>A0AA86P6W9</accession>
<keyword evidence="2" id="KW-0472">Membrane</keyword>
<proteinExistence type="predicted"/>
<feature type="compositionally biased region" description="Polar residues" evidence="1">
    <location>
        <begin position="16"/>
        <end position="30"/>
    </location>
</feature>
<evidence type="ECO:0000256" key="2">
    <source>
        <dbReference type="SAM" id="Phobius"/>
    </source>
</evidence>
<feature type="compositionally biased region" description="Polar residues" evidence="1">
    <location>
        <begin position="42"/>
        <end position="59"/>
    </location>
</feature>
<feature type="region of interest" description="Disordered" evidence="1">
    <location>
        <begin position="1"/>
        <end position="72"/>
    </location>
</feature>
<dbReference type="AlphaFoldDB" id="A0AA86P6W9"/>